<dbReference type="SUPFAM" id="SSF57997">
    <property type="entry name" value="Tropomyosin"/>
    <property type="match status" value="2"/>
</dbReference>
<evidence type="ECO:0000256" key="3">
    <source>
        <dbReference type="SAM" id="Phobius"/>
    </source>
</evidence>
<reference evidence="4" key="2">
    <citation type="submission" date="2023-04" db="EMBL/GenBank/DDBJ databases">
        <authorList>
            <person name="Bruccoleri R.E."/>
            <person name="Oakeley E.J."/>
            <person name="Faust A.-M."/>
            <person name="Dessus-Babus S."/>
            <person name="Altorfer M."/>
            <person name="Burckhardt D."/>
            <person name="Oertli M."/>
            <person name="Naumann U."/>
            <person name="Petersen F."/>
            <person name="Wong J."/>
        </authorList>
    </citation>
    <scope>NUCLEOTIDE SEQUENCE</scope>
    <source>
        <strain evidence="4">GSM-AAB239-AS_SAM_17_03QT</strain>
        <tissue evidence="4">Leaf</tissue>
    </source>
</reference>
<keyword evidence="3" id="KW-1133">Transmembrane helix</keyword>
<name>A0AAX6EDS3_IRIPA</name>
<feature type="region of interest" description="Disordered" evidence="2">
    <location>
        <begin position="1312"/>
        <end position="1332"/>
    </location>
</feature>
<feature type="transmembrane region" description="Helical" evidence="3">
    <location>
        <begin position="1348"/>
        <end position="1368"/>
    </location>
</feature>
<dbReference type="Gene3D" id="1.20.5.170">
    <property type="match status" value="1"/>
</dbReference>
<dbReference type="EMBL" id="JANAVB010037418">
    <property type="protein sequence ID" value="KAJ6802101.1"/>
    <property type="molecule type" value="Genomic_DNA"/>
</dbReference>
<dbReference type="PANTHER" id="PTHR43049">
    <property type="entry name" value="EARLY ENDOSOME ANTIGEN"/>
    <property type="match status" value="1"/>
</dbReference>
<accession>A0AAX6EDS3</accession>
<keyword evidence="3" id="KW-0472">Membrane</keyword>
<dbReference type="PANTHER" id="PTHR43049:SF1">
    <property type="entry name" value="EARLY ENDOSOME ANTIGEN"/>
    <property type="match status" value="1"/>
</dbReference>
<evidence type="ECO:0000313" key="5">
    <source>
        <dbReference type="Proteomes" id="UP001140949"/>
    </source>
</evidence>
<proteinExistence type="predicted"/>
<evidence type="ECO:0000313" key="4">
    <source>
        <dbReference type="EMBL" id="KAJ6802101.1"/>
    </source>
</evidence>
<evidence type="ECO:0000256" key="1">
    <source>
        <dbReference type="SAM" id="Coils"/>
    </source>
</evidence>
<feature type="coiled-coil region" evidence="1">
    <location>
        <begin position="80"/>
        <end position="114"/>
    </location>
</feature>
<feature type="coiled-coil region" evidence="1">
    <location>
        <begin position="168"/>
        <end position="744"/>
    </location>
</feature>
<keyword evidence="3" id="KW-0812">Transmembrane</keyword>
<gene>
    <name evidence="4" type="ORF">M6B38_193550</name>
</gene>
<evidence type="ECO:0000256" key="2">
    <source>
        <dbReference type="SAM" id="MobiDB-lite"/>
    </source>
</evidence>
<feature type="coiled-coil region" evidence="1">
    <location>
        <begin position="798"/>
        <end position="1295"/>
    </location>
</feature>
<reference evidence="4" key="1">
    <citation type="journal article" date="2023" name="GigaByte">
        <title>Genome assembly of the bearded iris, Iris pallida Lam.</title>
        <authorList>
            <person name="Bruccoleri R.E."/>
            <person name="Oakeley E.J."/>
            <person name="Faust A.M.E."/>
            <person name="Altorfer M."/>
            <person name="Dessus-Babus S."/>
            <person name="Burckhardt D."/>
            <person name="Oertli M."/>
            <person name="Naumann U."/>
            <person name="Petersen F."/>
            <person name="Wong J."/>
        </authorList>
    </citation>
    <scope>NUCLEOTIDE SEQUENCE</scope>
    <source>
        <strain evidence="4">GSM-AAB239-AS_SAM_17_03QT</strain>
    </source>
</reference>
<protein>
    <submittedName>
        <fullName evidence="4">Myosin-2 heavy chain-like isoform X1</fullName>
    </submittedName>
</protein>
<comment type="caution">
    <text evidence="4">The sequence shown here is derived from an EMBL/GenBank/DDBJ whole genome shotgun (WGS) entry which is preliminary data.</text>
</comment>
<sequence>MAEENNGSSVDVEVKLAENKVDQKIDGGEREISIQGKGGSKELYEEETVSDGEFIKVEKEPGDVQETYTTNADSGTSEKIKSLEIQLENVSEKLRRSESERDLLKSEVALANEKFEKVHKDHLELQHRMQEEISASEEKYNLQHVSHQEALGTLDLKHKELADVKESFSVISAELESSRKKMKELEAELESSATNARRLDELSNERALHAEIESKRALEFERAVELAKQSAKKMEDQMGDVQEELKGLYNRIAEYQLVEETLSHTTSELSSLQEKLKLSESKVEELEQKLIFKEDVIQEVARDLDAYKASEEKMKGEMLEIENQLSTTKDELQSKLANLEEVALKHEQEVKAKETAEAGLRNQETQILSIQEELDKLAAEKETLQSVVADLNTNLALTKESCSQLEDKIAVSEQNFSKTDSLLSEALSSNAELEQKLKSLEELHGESRLVADNYTRRSLELEGLLQSSNAAEEEVRELLRETQTKLAAAEQQNVKLEEQVALAELKCNESDREIKSLYEKITEMSSSLAEVEEERALSKCHFQAYEDRVSQLEESLGKSSTRNSKLEEELKNLSEMHAEHVEQASVAHQRSVELEGLIHISSSKAEDTEKKVVELEVLLEAAKQKSQEFEQLLSISEAKCREAEMESNQLASRVSELSTELEAFQTKSESLEIVLHAANEKERDLTDTLNVVTEERKTFEDMFNTSSEKLSQAEKLIEVLQAELKTTQEKLESAEEQLKMSGVRENEILEKLVSAENQLEHHGRAAELASTRCLELESLHQSLLKDSELKFQESVESLTQKDSEVKQLDEKVKYLEEQTIVYQDQAVAATDEVALLKAELETSAATLVSLEKKVEELNRKVSEAEMKVEQSYSENEMLAGTNSELKRELEAHQGKINELNELLSSAHAEKEATAEQLSSHVKTLEELTNEHSRGLKLKSATESRIKETEDQLQEALERLTQSDSEVKDLKEKLFALDIELRSCREQLGDVTVLAENRKVELEEVLLKIQNLESLVHATESKAHQFETENESLASTNMVQLQKLANYETKVNELETALNAVISEKEETSVQLHSSKKTTEDLMQEFASDREKLQSQISSVMEENAMLNKTYQNAKEELDAVKIHVEELKERETSLSAEVENLKLEIRSMALAIAEKEVVLSSKQEEHLNIIREKDDLSEQIKKLEQDLIVARSMVAEQREMGSKMELEREAAIKQSSAVKDAESQRASLLEKQVEDLKQQLHIAEIQYKEKVAEEGKKFEDLNAEVDDLKQKLHQTEELKKTIGDLQNKLELERTKSSEQAMNSGVEVKSRDLGFEVSSPSKRKNKKKGEGVQAVAPVTTTASQPSGLMAFKFLLGVALVSVIVGIILGKKY</sequence>
<keyword evidence="5" id="KW-1185">Reference proteome</keyword>
<organism evidence="4 5">
    <name type="scientific">Iris pallida</name>
    <name type="common">Sweet iris</name>
    <dbReference type="NCBI Taxonomy" id="29817"/>
    <lineage>
        <taxon>Eukaryota</taxon>
        <taxon>Viridiplantae</taxon>
        <taxon>Streptophyta</taxon>
        <taxon>Embryophyta</taxon>
        <taxon>Tracheophyta</taxon>
        <taxon>Spermatophyta</taxon>
        <taxon>Magnoliopsida</taxon>
        <taxon>Liliopsida</taxon>
        <taxon>Asparagales</taxon>
        <taxon>Iridaceae</taxon>
        <taxon>Iridoideae</taxon>
        <taxon>Irideae</taxon>
        <taxon>Iris</taxon>
    </lineage>
</organism>
<keyword evidence="1" id="KW-0175">Coiled coil</keyword>
<dbReference type="Proteomes" id="UP001140949">
    <property type="component" value="Unassembled WGS sequence"/>
</dbReference>